<dbReference type="CDD" id="cd01335">
    <property type="entry name" value="Radical_SAM"/>
    <property type="match status" value="1"/>
</dbReference>
<comment type="cofactor">
    <cofactor evidence="6">
        <name>[4Fe-4S] cluster</name>
        <dbReference type="ChEBI" id="CHEBI:49883"/>
    </cofactor>
    <text evidence="6">Binds 1 [4Fe-4S] cluster. The cluster is coordinated with 3 cysteines and an exchangeable S-adenosyl-L-methionine.</text>
</comment>
<dbReference type="InterPro" id="IPR058240">
    <property type="entry name" value="rSAM_sf"/>
</dbReference>
<dbReference type="HOGENOM" id="CLU_044176_1_0_12"/>
<dbReference type="SFLD" id="SFLDS00029">
    <property type="entry name" value="Radical_SAM"/>
    <property type="match status" value="1"/>
</dbReference>
<feature type="compositionally biased region" description="Polar residues" evidence="7">
    <location>
        <begin position="11"/>
        <end position="22"/>
    </location>
</feature>
<dbReference type="PATRIC" id="fig|1307761.3.peg.2870"/>
<dbReference type="InterPro" id="IPR016431">
    <property type="entry name" value="Pyrv-formate_lyase-activ_prd"/>
</dbReference>
<proteinExistence type="predicted"/>
<keyword evidence="4 6" id="KW-0408">Iron</keyword>
<dbReference type="OrthoDB" id="9778883at2"/>
<feature type="binding site" evidence="6">
    <location>
        <position position="98"/>
    </location>
    <ligand>
        <name>[4Fe-4S] cluster</name>
        <dbReference type="ChEBI" id="CHEBI:49883"/>
        <note>4Fe-4S-S-AdoMet</note>
    </ligand>
</feature>
<evidence type="ECO:0000256" key="3">
    <source>
        <dbReference type="ARBA" id="ARBA00022723"/>
    </source>
</evidence>
<feature type="binding site" evidence="6">
    <location>
        <position position="102"/>
    </location>
    <ligand>
        <name>[4Fe-4S] cluster</name>
        <dbReference type="ChEBI" id="CHEBI:49883"/>
        <note>4Fe-4S-S-AdoMet</note>
    </ligand>
</feature>
<dbReference type="EMBL" id="CP006939">
    <property type="protein sequence ID" value="AHC16228.1"/>
    <property type="molecule type" value="Genomic_DNA"/>
</dbReference>
<dbReference type="STRING" id="1307761.L21SP2_2880"/>
<evidence type="ECO:0000256" key="7">
    <source>
        <dbReference type="SAM" id="MobiDB-lite"/>
    </source>
</evidence>
<reference evidence="9 10" key="1">
    <citation type="journal article" date="2015" name="Stand. Genomic Sci.">
        <title>Complete genome sequence and description of Salinispira pacifica gen. nov., sp. nov., a novel spirochaete isolated form a hypersaline microbial mat.</title>
        <authorList>
            <person name="Ben Hania W."/>
            <person name="Joseph M."/>
            <person name="Schumann P."/>
            <person name="Bunk B."/>
            <person name="Fiebig A."/>
            <person name="Sproer C."/>
            <person name="Klenk H.P."/>
            <person name="Fardeau M.L."/>
            <person name="Spring S."/>
        </authorList>
    </citation>
    <scope>NUCLEOTIDE SEQUENCE [LARGE SCALE GENOMIC DNA]</scope>
    <source>
        <strain evidence="9 10">L21-RPul-D2</strain>
    </source>
</reference>
<dbReference type="InterPro" id="IPR034457">
    <property type="entry name" value="Organic_radical-activating"/>
</dbReference>
<evidence type="ECO:0000256" key="6">
    <source>
        <dbReference type="PIRSR" id="PIRSR004869-50"/>
    </source>
</evidence>
<evidence type="ECO:0000313" key="9">
    <source>
        <dbReference type="EMBL" id="AHC16228.1"/>
    </source>
</evidence>
<dbReference type="eggNOG" id="COG1180">
    <property type="taxonomic scope" value="Bacteria"/>
</dbReference>
<feature type="compositionally biased region" description="Basic and acidic residues" evidence="7">
    <location>
        <begin position="1"/>
        <end position="10"/>
    </location>
</feature>
<keyword evidence="3 6" id="KW-0479">Metal-binding</keyword>
<evidence type="ECO:0000256" key="5">
    <source>
        <dbReference type="ARBA" id="ARBA00023014"/>
    </source>
</evidence>
<dbReference type="PROSITE" id="PS51918">
    <property type="entry name" value="RADICAL_SAM"/>
    <property type="match status" value="1"/>
</dbReference>
<dbReference type="SUPFAM" id="SSF102114">
    <property type="entry name" value="Radical SAM enzymes"/>
    <property type="match status" value="1"/>
</dbReference>
<dbReference type="Proteomes" id="UP000018680">
    <property type="component" value="Chromosome"/>
</dbReference>
<dbReference type="InterPro" id="IPR013785">
    <property type="entry name" value="Aldolase_TIM"/>
</dbReference>
<keyword evidence="9" id="KW-0456">Lyase</keyword>
<dbReference type="GO" id="GO:0046872">
    <property type="term" value="F:metal ion binding"/>
    <property type="evidence" value="ECO:0007669"/>
    <property type="project" value="UniProtKB-KW"/>
</dbReference>
<dbReference type="AlphaFoldDB" id="V5WKE8"/>
<dbReference type="RefSeq" id="WP_024269125.1">
    <property type="nucleotide sequence ID" value="NC_023035.1"/>
</dbReference>
<protein>
    <submittedName>
        <fullName evidence="9">Putative pyruvate-formate lyase-activating enzyme</fullName>
    </submittedName>
</protein>
<feature type="binding site" evidence="6">
    <location>
        <position position="105"/>
    </location>
    <ligand>
        <name>[4Fe-4S] cluster</name>
        <dbReference type="ChEBI" id="CHEBI:49883"/>
        <note>4Fe-4S-S-AdoMet</note>
    </ligand>
</feature>
<keyword evidence="10" id="KW-1185">Reference proteome</keyword>
<dbReference type="InterPro" id="IPR007197">
    <property type="entry name" value="rSAM"/>
</dbReference>
<evidence type="ECO:0000313" key="10">
    <source>
        <dbReference type="Proteomes" id="UP000018680"/>
    </source>
</evidence>
<dbReference type="GO" id="GO:0051539">
    <property type="term" value="F:4 iron, 4 sulfur cluster binding"/>
    <property type="evidence" value="ECO:0007669"/>
    <property type="project" value="UniProtKB-KW"/>
</dbReference>
<sequence length="368" mass="41854">MTPEQARSRDQSQNQNQKSGTRMSPADSDRITCDFCAFQCRLADGEEGRCGVRLRRGGEIISRYPMEFIPPRSEAVEKKPLYHFYPGSRCLSLGAFGCNFRCSFCQNYQLVHREYRHPGQYRAYSPEEITSLWEDAGKIPVAFTYSEPAVWQDSMFAVSREVNARGASCIMVSNGFYSYDACSRLMEQISAFNIDLKGPGDFYPRYCRGGLKPVMENIRRIARSPDHVLEVTTLVIQDLHSRDEIVEIGKQLEDGGVKVWHLSLFHPAYKMSHIPPTSPDFVTDIIDEFRQRGVIPHIYLGNARVEGYGNTRCSSCGAELIHRDGYRIRSRVRTRKNQQKTGRRHSHTDPGGSAFCPDCGTALYGRYD</sequence>
<keyword evidence="2 6" id="KW-0949">S-adenosyl-L-methionine</keyword>
<gene>
    <name evidence="9" type="ORF">L21SP2_2880</name>
</gene>
<dbReference type="KEGG" id="slr:L21SP2_2880"/>
<dbReference type="Pfam" id="PF04055">
    <property type="entry name" value="Radical_SAM"/>
    <property type="match status" value="1"/>
</dbReference>
<feature type="domain" description="Radical SAM core" evidence="8">
    <location>
        <begin position="83"/>
        <end position="303"/>
    </location>
</feature>
<name>V5WKE8_9SPIO</name>
<dbReference type="PIRSF" id="PIRSF004869">
    <property type="entry name" value="PflX_prd"/>
    <property type="match status" value="1"/>
</dbReference>
<dbReference type="GO" id="GO:0016829">
    <property type="term" value="F:lyase activity"/>
    <property type="evidence" value="ECO:0007669"/>
    <property type="project" value="UniProtKB-KW"/>
</dbReference>
<dbReference type="Gene3D" id="3.20.20.70">
    <property type="entry name" value="Aldolase class I"/>
    <property type="match status" value="1"/>
</dbReference>
<dbReference type="SFLD" id="SFLDG01101">
    <property type="entry name" value="Uncharacterised_Radical_SAM_Su"/>
    <property type="match status" value="1"/>
</dbReference>
<feature type="region of interest" description="Disordered" evidence="7">
    <location>
        <begin position="1"/>
        <end position="27"/>
    </location>
</feature>
<keyword evidence="1" id="KW-0004">4Fe-4S</keyword>
<dbReference type="InterPro" id="IPR027596">
    <property type="entry name" value="AmmeMemoSam_rS"/>
</dbReference>
<evidence type="ECO:0000256" key="1">
    <source>
        <dbReference type="ARBA" id="ARBA00022485"/>
    </source>
</evidence>
<evidence type="ECO:0000256" key="2">
    <source>
        <dbReference type="ARBA" id="ARBA00022691"/>
    </source>
</evidence>
<evidence type="ECO:0000259" key="8">
    <source>
        <dbReference type="PROSITE" id="PS51918"/>
    </source>
</evidence>
<evidence type="ECO:0000256" key="4">
    <source>
        <dbReference type="ARBA" id="ARBA00023004"/>
    </source>
</evidence>
<dbReference type="PANTHER" id="PTHR30352">
    <property type="entry name" value="PYRUVATE FORMATE-LYASE-ACTIVATING ENZYME"/>
    <property type="match status" value="1"/>
</dbReference>
<accession>V5WKE8</accession>
<feature type="compositionally biased region" description="Basic residues" evidence="7">
    <location>
        <begin position="331"/>
        <end position="346"/>
    </location>
</feature>
<organism evidence="9 10">
    <name type="scientific">Salinispira pacifica</name>
    <dbReference type="NCBI Taxonomy" id="1307761"/>
    <lineage>
        <taxon>Bacteria</taxon>
        <taxon>Pseudomonadati</taxon>
        <taxon>Spirochaetota</taxon>
        <taxon>Spirochaetia</taxon>
        <taxon>Spirochaetales</taxon>
        <taxon>Spirochaetaceae</taxon>
        <taxon>Salinispira</taxon>
    </lineage>
</organism>
<keyword evidence="5 6" id="KW-0411">Iron-sulfur</keyword>
<keyword evidence="9" id="KW-0670">Pyruvate</keyword>
<dbReference type="PANTHER" id="PTHR30352:SF5">
    <property type="entry name" value="PYRUVATE FORMATE-LYASE 1-ACTIVATING ENZYME"/>
    <property type="match status" value="1"/>
</dbReference>
<feature type="region of interest" description="Disordered" evidence="7">
    <location>
        <begin position="331"/>
        <end position="351"/>
    </location>
</feature>